<dbReference type="EMBL" id="CP002209">
    <property type="protein sequence ID" value="ADN76755.1"/>
    <property type="molecule type" value="Genomic_DNA"/>
</dbReference>
<keyword evidence="5" id="KW-0997">Cell inner membrane</keyword>
<sequence>MKWMTRLRQGSGYMKIWPLNRALAAYFPEYRVIRATRMAITWMPVVAGVSLTLQLSQLGTEILPLALAQAALILSLPLQGLYWLGWRSEQPLPLPLVQWCTEVREKLLAAGCDVAPFAPHSTYRHMASLLNRAYERLDTAFWREL</sequence>
<dbReference type="HOGENOM" id="CLU_128746_0_0_6"/>
<keyword evidence="7" id="KW-1133">Transmembrane helix</keyword>
<evidence type="ECO:0000313" key="9">
    <source>
        <dbReference type="EMBL" id="ADN76755.1"/>
    </source>
</evidence>
<evidence type="ECO:0000256" key="1">
    <source>
        <dbReference type="ARBA" id="ARBA00004429"/>
    </source>
</evidence>
<dbReference type="GO" id="GO:0005886">
    <property type="term" value="C:plasma membrane"/>
    <property type="evidence" value="ECO:0007669"/>
    <property type="project" value="UniProtKB-SubCell"/>
</dbReference>
<dbReference type="RefSeq" id="WP_013346061.1">
    <property type="nucleotide sequence ID" value="NC_014541.1"/>
</dbReference>
<keyword evidence="6" id="KW-0812">Transmembrane</keyword>
<protein>
    <recommendedName>
        <fullName evidence="3">UPF0208 membrane protein YfbV</fullName>
    </recommendedName>
</protein>
<dbReference type="eggNOG" id="COG3092">
    <property type="taxonomic scope" value="Bacteria"/>
</dbReference>
<comment type="similarity">
    <text evidence="2">Belongs to the UPF0208 family.</text>
</comment>
<accession>E1SPD8</accession>
<dbReference type="GeneID" id="67182760"/>
<dbReference type="NCBIfam" id="NF002493">
    <property type="entry name" value="PRK01816.1"/>
    <property type="match status" value="1"/>
</dbReference>
<dbReference type="InterPro" id="IPR007334">
    <property type="entry name" value="UPF0208"/>
</dbReference>
<dbReference type="OrthoDB" id="7066670at2"/>
<keyword evidence="4" id="KW-1003">Cell membrane</keyword>
<evidence type="ECO:0000256" key="6">
    <source>
        <dbReference type="ARBA" id="ARBA00022692"/>
    </source>
</evidence>
<keyword evidence="8" id="KW-0472">Membrane</keyword>
<dbReference type="Pfam" id="PF04217">
    <property type="entry name" value="DUF412"/>
    <property type="match status" value="1"/>
</dbReference>
<dbReference type="KEGG" id="fbl:Fbal_2553"/>
<name>E1SPD8_FERBD</name>
<evidence type="ECO:0000256" key="7">
    <source>
        <dbReference type="ARBA" id="ARBA00022989"/>
    </source>
</evidence>
<comment type="subcellular location">
    <subcellularLocation>
        <location evidence="1">Cell inner membrane</location>
        <topology evidence="1">Multi-pass membrane protein</topology>
    </subcellularLocation>
</comment>
<organism evidence="9 10">
    <name type="scientific">Ferrimonas balearica (strain DSM 9799 / CCM 4581 / KCTC 23876 / PAT)</name>
    <dbReference type="NCBI Taxonomy" id="550540"/>
    <lineage>
        <taxon>Bacteria</taxon>
        <taxon>Pseudomonadati</taxon>
        <taxon>Pseudomonadota</taxon>
        <taxon>Gammaproteobacteria</taxon>
        <taxon>Alteromonadales</taxon>
        <taxon>Ferrimonadaceae</taxon>
        <taxon>Ferrimonas</taxon>
    </lineage>
</organism>
<evidence type="ECO:0000256" key="3">
    <source>
        <dbReference type="ARBA" id="ARBA00018831"/>
    </source>
</evidence>
<evidence type="ECO:0000313" key="10">
    <source>
        <dbReference type="Proteomes" id="UP000006683"/>
    </source>
</evidence>
<dbReference type="AlphaFoldDB" id="E1SPD8"/>
<proteinExistence type="inferred from homology"/>
<evidence type="ECO:0000256" key="8">
    <source>
        <dbReference type="ARBA" id="ARBA00023136"/>
    </source>
</evidence>
<evidence type="ECO:0000256" key="4">
    <source>
        <dbReference type="ARBA" id="ARBA00022475"/>
    </source>
</evidence>
<reference evidence="9 10" key="1">
    <citation type="journal article" date="2010" name="Stand. Genomic Sci.">
        <title>Complete genome sequence of Ferrimonas balearica type strain (PAT).</title>
        <authorList>
            <person name="Nolan M."/>
            <person name="Sikorski J."/>
            <person name="Davenport K."/>
            <person name="Lucas S."/>
            <person name="Glavina Del Rio T."/>
            <person name="Tice H."/>
            <person name="Cheng J."/>
            <person name="Goodwin L."/>
            <person name="Pitluck S."/>
            <person name="Liolios K."/>
            <person name="Ivanova N."/>
            <person name="Mavromatis K."/>
            <person name="Ovchinnikova G."/>
            <person name="Pati A."/>
            <person name="Chen A."/>
            <person name="Palaniappan K."/>
            <person name="Land M."/>
            <person name="Hauser L."/>
            <person name="Chang Y."/>
            <person name="Jeffries C."/>
            <person name="Tapia R."/>
            <person name="Brettin T."/>
            <person name="Detter J."/>
            <person name="Han C."/>
            <person name="Yasawong M."/>
            <person name="Rohde M."/>
            <person name="Tindall B."/>
            <person name="Goker M."/>
            <person name="Woyke T."/>
            <person name="Bristow J."/>
            <person name="Eisen J."/>
            <person name="Markowitz V."/>
            <person name="Hugenholtz P."/>
            <person name="Kyrpides N."/>
            <person name="Klenk H."/>
            <person name="Lapidus A."/>
        </authorList>
    </citation>
    <scope>NUCLEOTIDE SEQUENCE [LARGE SCALE GENOMIC DNA]</scope>
    <source>
        <strain evidence="10">DSM 9799 / CCM 4581 / KCTC 23876 / PAT</strain>
    </source>
</reference>
<dbReference type="STRING" id="550540.Fbal_2553"/>
<evidence type="ECO:0000256" key="2">
    <source>
        <dbReference type="ARBA" id="ARBA00009474"/>
    </source>
</evidence>
<keyword evidence="10" id="KW-1185">Reference proteome</keyword>
<gene>
    <name evidence="9" type="ordered locus">Fbal_2553</name>
</gene>
<evidence type="ECO:0000256" key="5">
    <source>
        <dbReference type="ARBA" id="ARBA00022519"/>
    </source>
</evidence>
<dbReference type="Proteomes" id="UP000006683">
    <property type="component" value="Chromosome"/>
</dbReference>